<dbReference type="InterPro" id="IPR053844">
    <property type="entry name" value="AH_C"/>
</dbReference>
<dbReference type="Gene3D" id="3.10.490.10">
    <property type="entry name" value="Gamma-glutamyl cyclotransferase-like"/>
    <property type="match status" value="1"/>
</dbReference>
<evidence type="ECO:0000259" key="1">
    <source>
        <dbReference type="Pfam" id="PF01425"/>
    </source>
</evidence>
<sequence length="405" mass="42829">MDERAQVGVGLKPTLGLVSTTGVVPACRSYDTVSVFGANLTIATAALRTIAQCDPHDARSRTWPADAPLAAPRSPRLAIPAPPNLTSLDRETARDFATARERLASLGLTTVEVDIDPLFQAARLLYDGALVAERAEAFGEVAAQHPGELDPVVEKIVAAACKTQGAQVIRDQHHLLAAKRHVRTLFRDIDILLVPTSPIHPTTDAVADDPIGLNSTIGTFTNFVNLLDLCAVAIPGLPEQTTTTTDGITLIGPAFHDQVLLDVGARILGEQSPLLPPGGTEVAIFGAHMSGQPLNHELEQLGARHLGEITTSNDYRMIVLDMTPPRPAIVPAPGTGAVLRGELWRIPTANVGTLVTDLFKPPLGLGHITTANGSSTLACVGIGATGEDITATGNWAQWLHDQEER</sequence>
<dbReference type="Proteomes" id="UP001596266">
    <property type="component" value="Unassembled WGS sequence"/>
</dbReference>
<protein>
    <submittedName>
        <fullName evidence="3">Amidase family protein</fullName>
    </submittedName>
</protein>
<dbReference type="Gene3D" id="3.90.1300.10">
    <property type="entry name" value="Amidase signature (AS) domain"/>
    <property type="match status" value="1"/>
</dbReference>
<gene>
    <name evidence="3" type="ORF">ACFP57_12595</name>
</gene>
<dbReference type="PANTHER" id="PTHR11895:SF169">
    <property type="entry name" value="GLUTAMYL-TRNA(GLN) AMIDOTRANSFERASE"/>
    <property type="match status" value="1"/>
</dbReference>
<organism evidence="3 4">
    <name type="scientific">Luteococcus sanguinis</name>
    <dbReference type="NCBI Taxonomy" id="174038"/>
    <lineage>
        <taxon>Bacteria</taxon>
        <taxon>Bacillati</taxon>
        <taxon>Actinomycetota</taxon>
        <taxon>Actinomycetes</taxon>
        <taxon>Propionibacteriales</taxon>
        <taxon>Propionibacteriaceae</taxon>
        <taxon>Luteococcus</taxon>
    </lineage>
</organism>
<dbReference type="InterPro" id="IPR023631">
    <property type="entry name" value="Amidase_dom"/>
</dbReference>
<evidence type="ECO:0000313" key="3">
    <source>
        <dbReference type="EMBL" id="MFC6397814.1"/>
    </source>
</evidence>
<accession>A0ABW1X2U0</accession>
<dbReference type="Pfam" id="PF21986">
    <property type="entry name" value="AH_C"/>
    <property type="match status" value="1"/>
</dbReference>
<evidence type="ECO:0000259" key="2">
    <source>
        <dbReference type="Pfam" id="PF21986"/>
    </source>
</evidence>
<dbReference type="RefSeq" id="WP_386769735.1">
    <property type="nucleotide sequence ID" value="NZ_JBHSUA010000024.1"/>
</dbReference>
<dbReference type="InterPro" id="IPR000120">
    <property type="entry name" value="Amidase"/>
</dbReference>
<proteinExistence type="predicted"/>
<feature type="domain" description="Amidase" evidence="1">
    <location>
        <begin position="9"/>
        <end position="261"/>
    </location>
</feature>
<dbReference type="Gene3D" id="1.20.58.1700">
    <property type="match status" value="1"/>
</dbReference>
<keyword evidence="4" id="KW-1185">Reference proteome</keyword>
<dbReference type="SUPFAM" id="SSF75304">
    <property type="entry name" value="Amidase signature (AS) enzymes"/>
    <property type="match status" value="1"/>
</dbReference>
<comment type="caution">
    <text evidence="3">The sequence shown here is derived from an EMBL/GenBank/DDBJ whole genome shotgun (WGS) entry which is preliminary data.</text>
</comment>
<dbReference type="PANTHER" id="PTHR11895">
    <property type="entry name" value="TRANSAMIDASE"/>
    <property type="match status" value="1"/>
</dbReference>
<feature type="domain" description="Allophanate hydrolase C-terminal" evidence="2">
    <location>
        <begin position="281"/>
        <end position="399"/>
    </location>
</feature>
<dbReference type="Pfam" id="PF01425">
    <property type="entry name" value="Amidase"/>
    <property type="match status" value="1"/>
</dbReference>
<evidence type="ECO:0000313" key="4">
    <source>
        <dbReference type="Proteomes" id="UP001596266"/>
    </source>
</evidence>
<reference evidence="4" key="1">
    <citation type="journal article" date="2019" name="Int. J. Syst. Evol. Microbiol.">
        <title>The Global Catalogue of Microorganisms (GCM) 10K type strain sequencing project: providing services to taxonomists for standard genome sequencing and annotation.</title>
        <authorList>
            <consortium name="The Broad Institute Genomics Platform"/>
            <consortium name="The Broad Institute Genome Sequencing Center for Infectious Disease"/>
            <person name="Wu L."/>
            <person name="Ma J."/>
        </authorList>
    </citation>
    <scope>NUCLEOTIDE SEQUENCE [LARGE SCALE GENOMIC DNA]</scope>
    <source>
        <strain evidence="4">CGMCC 1.15277</strain>
    </source>
</reference>
<name>A0ABW1X2U0_9ACTN</name>
<dbReference type="InterPro" id="IPR036928">
    <property type="entry name" value="AS_sf"/>
</dbReference>
<dbReference type="EMBL" id="JBHSUA010000024">
    <property type="protein sequence ID" value="MFC6397814.1"/>
    <property type="molecule type" value="Genomic_DNA"/>
</dbReference>